<protein>
    <submittedName>
        <fullName evidence="1">Uncharacterized protein</fullName>
    </submittedName>
</protein>
<dbReference type="Ensembl" id="ENSMUNT00000031832.1">
    <property type="protein sequence ID" value="ENSMUNP00000031841.1"/>
    <property type="gene ID" value="ENSMUNG00000020153.1"/>
</dbReference>
<dbReference type="InterPro" id="IPR011029">
    <property type="entry name" value="DEATH-like_dom_sf"/>
</dbReference>
<evidence type="ECO:0000313" key="2">
    <source>
        <dbReference type="Proteomes" id="UP000694405"/>
    </source>
</evidence>
<dbReference type="InterPro" id="IPR004020">
    <property type="entry name" value="DAPIN"/>
</dbReference>
<dbReference type="Pfam" id="PF02758">
    <property type="entry name" value="PYRIN"/>
    <property type="match status" value="1"/>
</dbReference>
<dbReference type="Proteomes" id="UP000694405">
    <property type="component" value="Chromosome 20"/>
</dbReference>
<reference evidence="1" key="3">
    <citation type="submission" date="2025-09" db="UniProtKB">
        <authorList>
            <consortium name="Ensembl"/>
        </authorList>
    </citation>
    <scope>IDENTIFICATION</scope>
</reference>
<sequence>MASGSRDARGAAPIAGGWGRILRALEELSVLELRHLKAALNRGPVGAGYRTLPHGRMEAADALDLTHLILGHYGESYGVMVTGAALRSIQRRDLAERLSGCGGSWTRLRDGAAEAADAS</sequence>
<proteinExistence type="predicted"/>
<dbReference type="PROSITE" id="PS50824">
    <property type="entry name" value="DAPIN"/>
    <property type="match status" value="1"/>
</dbReference>
<dbReference type="Gene3D" id="1.10.533.10">
    <property type="entry name" value="Death Domain, Fas"/>
    <property type="match status" value="1"/>
</dbReference>
<reference evidence="1" key="1">
    <citation type="submission" date="2020-03" db="EMBL/GenBank/DDBJ databases">
        <title>Melopsittacus undulatus (budgerigar) genome, bMelUnd1, maternal haplotype with Z.</title>
        <authorList>
            <person name="Gedman G."/>
            <person name="Mountcastle J."/>
            <person name="Haase B."/>
            <person name="Formenti G."/>
            <person name="Wright T."/>
            <person name="Apodaca J."/>
            <person name="Pelan S."/>
            <person name="Chow W."/>
            <person name="Rhie A."/>
            <person name="Howe K."/>
            <person name="Fedrigo O."/>
            <person name="Jarvis E.D."/>
        </authorList>
    </citation>
    <scope>NUCLEOTIDE SEQUENCE [LARGE SCALE GENOMIC DNA]</scope>
</reference>
<accession>A0A8V5GM58</accession>
<evidence type="ECO:0000313" key="1">
    <source>
        <dbReference type="Ensembl" id="ENSMUNP00000031841.1"/>
    </source>
</evidence>
<reference evidence="1" key="2">
    <citation type="submission" date="2025-08" db="UniProtKB">
        <authorList>
            <consortium name="Ensembl"/>
        </authorList>
    </citation>
    <scope>IDENTIFICATION</scope>
</reference>
<keyword evidence="2" id="KW-1185">Reference proteome</keyword>
<organism evidence="1 2">
    <name type="scientific">Melopsittacus undulatus</name>
    <name type="common">Budgerigar</name>
    <name type="synonym">Psittacus undulatus</name>
    <dbReference type="NCBI Taxonomy" id="13146"/>
    <lineage>
        <taxon>Eukaryota</taxon>
        <taxon>Metazoa</taxon>
        <taxon>Chordata</taxon>
        <taxon>Craniata</taxon>
        <taxon>Vertebrata</taxon>
        <taxon>Euteleostomi</taxon>
        <taxon>Archelosauria</taxon>
        <taxon>Archosauria</taxon>
        <taxon>Dinosauria</taxon>
        <taxon>Saurischia</taxon>
        <taxon>Theropoda</taxon>
        <taxon>Coelurosauria</taxon>
        <taxon>Aves</taxon>
        <taxon>Neognathae</taxon>
        <taxon>Neoaves</taxon>
        <taxon>Telluraves</taxon>
        <taxon>Australaves</taxon>
        <taxon>Psittaciformes</taxon>
        <taxon>Psittaculidae</taxon>
        <taxon>Melopsittacus</taxon>
    </lineage>
</organism>
<dbReference type="SUPFAM" id="SSF47986">
    <property type="entry name" value="DEATH domain"/>
    <property type="match status" value="1"/>
</dbReference>
<dbReference type="AlphaFoldDB" id="A0A8V5GM58"/>
<gene>
    <name evidence="1" type="primary">LOC117437240</name>
</gene>
<dbReference type="SMART" id="SM01289">
    <property type="entry name" value="PYRIN"/>
    <property type="match status" value="1"/>
</dbReference>
<name>A0A8V5GM58_MELUD</name>